<reference evidence="4" key="1">
    <citation type="journal article" date="2019" name="Int. J. Syst. Evol. Microbiol.">
        <title>The Global Catalogue of Microorganisms (GCM) 10K type strain sequencing project: providing services to taxonomists for standard genome sequencing and annotation.</title>
        <authorList>
            <consortium name="The Broad Institute Genomics Platform"/>
            <consortium name="The Broad Institute Genome Sequencing Center for Infectious Disease"/>
            <person name="Wu L."/>
            <person name="Ma J."/>
        </authorList>
    </citation>
    <scope>NUCLEOTIDE SEQUENCE [LARGE SCALE GENOMIC DNA]</scope>
    <source>
        <strain evidence="4">CCM 8947</strain>
    </source>
</reference>
<dbReference type="InterPro" id="IPR010982">
    <property type="entry name" value="Lambda_DNA-bd_dom_sf"/>
</dbReference>
<dbReference type="PANTHER" id="PTHR46558:SF11">
    <property type="entry name" value="HTH-TYPE TRANSCRIPTIONAL REGULATOR XRE"/>
    <property type="match status" value="1"/>
</dbReference>
<dbReference type="PROSITE" id="PS50943">
    <property type="entry name" value="HTH_CROC1"/>
    <property type="match status" value="1"/>
</dbReference>
<evidence type="ECO:0000256" key="1">
    <source>
        <dbReference type="ARBA" id="ARBA00023125"/>
    </source>
</evidence>
<gene>
    <name evidence="3" type="ORF">ACFQ47_02635</name>
</gene>
<name>A0ABW4CN42_9LACO</name>
<dbReference type="CDD" id="cd00093">
    <property type="entry name" value="HTH_XRE"/>
    <property type="match status" value="1"/>
</dbReference>
<dbReference type="Gene3D" id="1.10.260.40">
    <property type="entry name" value="lambda repressor-like DNA-binding domains"/>
    <property type="match status" value="1"/>
</dbReference>
<keyword evidence="4" id="KW-1185">Reference proteome</keyword>
<organism evidence="3 4">
    <name type="scientific">Lacticaseibacillus yichunensis</name>
    <dbReference type="NCBI Taxonomy" id="2486015"/>
    <lineage>
        <taxon>Bacteria</taxon>
        <taxon>Bacillati</taxon>
        <taxon>Bacillota</taxon>
        <taxon>Bacilli</taxon>
        <taxon>Lactobacillales</taxon>
        <taxon>Lactobacillaceae</taxon>
        <taxon>Lacticaseibacillus</taxon>
    </lineage>
</organism>
<dbReference type="RefSeq" id="WP_164510198.1">
    <property type="nucleotide sequence ID" value="NZ_JBHTOG010000011.1"/>
</dbReference>
<dbReference type="Pfam" id="PF01381">
    <property type="entry name" value="HTH_3"/>
    <property type="match status" value="1"/>
</dbReference>
<sequence>MEVFNAERIGQTIAAARKQKNMTQSALADELGVSYQAVSNWERSQSLPDIDKYETLAKVLDLPLAQLLGSQAARTVIQVASDTPLDATTLEEAAPVMTPKQVEARTDAKQLTLAELVPLAPFLSSTTLVEGIKANSATPTFLDELPKLAPFLQSSDLEHLIAQYVTPKLPDTVTTVIALAPFRSSTANNATLASLHEQNIPLYLLRQLFPFVENQTLAAFVQEAGTDAEVIKAAAPFLTKEQNDAVFAQTAERDPQNKLLQALAPFVSEAQLTAHIHRLAENGAEEQISSFIPFLSEAALIQLVKQS</sequence>
<feature type="domain" description="HTH cro/C1-type" evidence="2">
    <location>
        <begin position="13"/>
        <end position="67"/>
    </location>
</feature>
<dbReference type="SUPFAM" id="SSF47413">
    <property type="entry name" value="lambda repressor-like DNA-binding domains"/>
    <property type="match status" value="1"/>
</dbReference>
<accession>A0ABW4CN42</accession>
<evidence type="ECO:0000313" key="4">
    <source>
        <dbReference type="Proteomes" id="UP001597192"/>
    </source>
</evidence>
<dbReference type="Proteomes" id="UP001597192">
    <property type="component" value="Unassembled WGS sequence"/>
</dbReference>
<dbReference type="EMBL" id="JBHTOG010000011">
    <property type="protein sequence ID" value="MFD1431584.1"/>
    <property type="molecule type" value="Genomic_DNA"/>
</dbReference>
<evidence type="ECO:0000259" key="2">
    <source>
        <dbReference type="PROSITE" id="PS50943"/>
    </source>
</evidence>
<comment type="caution">
    <text evidence="3">The sequence shown here is derived from an EMBL/GenBank/DDBJ whole genome shotgun (WGS) entry which is preliminary data.</text>
</comment>
<proteinExistence type="predicted"/>
<dbReference type="InterPro" id="IPR001387">
    <property type="entry name" value="Cro/C1-type_HTH"/>
</dbReference>
<dbReference type="PANTHER" id="PTHR46558">
    <property type="entry name" value="TRACRIPTIONAL REGULATORY PROTEIN-RELATED-RELATED"/>
    <property type="match status" value="1"/>
</dbReference>
<keyword evidence="1" id="KW-0238">DNA-binding</keyword>
<protein>
    <submittedName>
        <fullName evidence="3">Helix-turn-helix domain-containing protein</fullName>
    </submittedName>
</protein>
<dbReference type="SMART" id="SM00530">
    <property type="entry name" value="HTH_XRE"/>
    <property type="match status" value="1"/>
</dbReference>
<evidence type="ECO:0000313" key="3">
    <source>
        <dbReference type="EMBL" id="MFD1431584.1"/>
    </source>
</evidence>